<evidence type="ECO:0000256" key="1">
    <source>
        <dbReference type="SAM" id="MobiDB-lite"/>
    </source>
</evidence>
<dbReference type="EMBL" id="QXFU01002278">
    <property type="protein sequence ID" value="KAE8987963.1"/>
    <property type="molecule type" value="Genomic_DNA"/>
</dbReference>
<gene>
    <name evidence="3" type="ORF">PR001_g21404</name>
    <name evidence="2" type="ORF">PR002_g21905</name>
    <name evidence="4" type="ORF">PR003_g16448</name>
</gene>
<dbReference type="Proteomes" id="UP000429607">
    <property type="component" value="Unassembled WGS sequence"/>
</dbReference>
<organism evidence="2 7">
    <name type="scientific">Phytophthora rubi</name>
    <dbReference type="NCBI Taxonomy" id="129364"/>
    <lineage>
        <taxon>Eukaryota</taxon>
        <taxon>Sar</taxon>
        <taxon>Stramenopiles</taxon>
        <taxon>Oomycota</taxon>
        <taxon>Peronosporomycetes</taxon>
        <taxon>Peronosporales</taxon>
        <taxon>Peronosporaceae</taxon>
        <taxon>Phytophthora</taxon>
    </lineage>
</organism>
<dbReference type="EMBL" id="QXFV01002234">
    <property type="protein sequence ID" value="KAE8990765.1"/>
    <property type="molecule type" value="Genomic_DNA"/>
</dbReference>
<evidence type="ECO:0000313" key="3">
    <source>
        <dbReference type="EMBL" id="KAE8990765.1"/>
    </source>
</evidence>
<dbReference type="Proteomes" id="UP000434957">
    <property type="component" value="Unassembled WGS sequence"/>
</dbReference>
<protein>
    <recommendedName>
        <fullName evidence="8">Retrotransposon gag domain-containing protein</fullName>
    </recommendedName>
</protein>
<dbReference type="EMBL" id="QXFT01001202">
    <property type="protein sequence ID" value="KAE9325568.1"/>
    <property type="molecule type" value="Genomic_DNA"/>
</dbReference>
<reference evidence="5 7" key="1">
    <citation type="submission" date="2018-09" db="EMBL/GenBank/DDBJ databases">
        <title>Genomic investigation of the strawberry pathogen Phytophthora fragariae indicates pathogenicity is determined by transcriptional variation in three key races.</title>
        <authorList>
            <person name="Adams T.M."/>
            <person name="Armitage A.D."/>
            <person name="Sobczyk M.K."/>
            <person name="Bates H.J."/>
            <person name="Dunwell J.M."/>
            <person name="Nellist C.F."/>
            <person name="Harrison R.J."/>
        </authorList>
    </citation>
    <scope>NUCLEOTIDE SEQUENCE [LARGE SCALE GENOMIC DNA]</scope>
    <source>
        <strain evidence="3 5">SCRP249</strain>
        <strain evidence="2 7">SCRP324</strain>
        <strain evidence="4 6">SCRP333</strain>
    </source>
</reference>
<dbReference type="Proteomes" id="UP000435112">
    <property type="component" value="Unassembled WGS sequence"/>
</dbReference>
<evidence type="ECO:0000313" key="5">
    <source>
        <dbReference type="Proteomes" id="UP000429607"/>
    </source>
</evidence>
<evidence type="ECO:0000313" key="7">
    <source>
        <dbReference type="Proteomes" id="UP000435112"/>
    </source>
</evidence>
<feature type="region of interest" description="Disordered" evidence="1">
    <location>
        <begin position="114"/>
        <end position="133"/>
    </location>
</feature>
<proteinExistence type="predicted"/>
<sequence length="133" mass="15084">MWNTMVAGNTQRDFSYAVLLRRQLYQTSDTEGQSLADYITTMTQLRQKLRNMGQEHTIGDDDMAHLLFMGVALTHPELLDQFDLPTRQGHPPTLPQVTNALRSKDERTRIAEHVNGSRDGNGVVMNTMRPGRS</sequence>
<evidence type="ECO:0000313" key="2">
    <source>
        <dbReference type="EMBL" id="KAE8987963.1"/>
    </source>
</evidence>
<evidence type="ECO:0008006" key="8">
    <source>
        <dbReference type="Google" id="ProtNLM"/>
    </source>
</evidence>
<evidence type="ECO:0000313" key="6">
    <source>
        <dbReference type="Proteomes" id="UP000434957"/>
    </source>
</evidence>
<dbReference type="AlphaFoldDB" id="A0A6A3J8Y4"/>
<accession>A0A6A3J8Y4</accession>
<comment type="caution">
    <text evidence="2">The sequence shown here is derived from an EMBL/GenBank/DDBJ whole genome shotgun (WGS) entry which is preliminary data.</text>
</comment>
<evidence type="ECO:0000313" key="4">
    <source>
        <dbReference type="EMBL" id="KAE9325568.1"/>
    </source>
</evidence>
<keyword evidence="6" id="KW-1185">Reference proteome</keyword>
<dbReference type="OrthoDB" id="107041at2759"/>
<name>A0A6A3J8Y4_9STRA</name>